<accession>A0A5B8VRH9</accession>
<evidence type="ECO:0000313" key="6">
    <source>
        <dbReference type="Proteomes" id="UP000321291"/>
    </source>
</evidence>
<feature type="domain" description="Alginate lyase" evidence="4">
    <location>
        <begin position="60"/>
        <end position="336"/>
    </location>
</feature>
<protein>
    <submittedName>
        <fullName evidence="5">Alginate lyase family protein</fullName>
    </submittedName>
</protein>
<dbReference type="SUPFAM" id="SSF48230">
    <property type="entry name" value="Chondroitin AC/alginate lyase"/>
    <property type="match status" value="1"/>
</dbReference>
<evidence type="ECO:0000256" key="2">
    <source>
        <dbReference type="ARBA" id="ARBA00023239"/>
    </source>
</evidence>
<dbReference type="Proteomes" id="UP000321291">
    <property type="component" value="Chromosome"/>
</dbReference>
<evidence type="ECO:0000259" key="4">
    <source>
        <dbReference type="Pfam" id="PF05426"/>
    </source>
</evidence>
<sequence>MNRITVSYLLACTLGLVLNCGLHAQNSVGKTRTIKQVQQVLEKDVLQRADNDLTKKPITVTAAVSDRSAGGKHDFYSEGDYWWPNPASPDSPYIRKDGLTNPDNFVAHRQAMIRFSRIVGNLASAWRIKNKPVYLHKAMEHCIAWFVDTATRMNPDLLYAQAIKGRVTGRGIGIIDAIQLMEVAQGLYIMQNAPEMDQVALRKIKKWFADYLTWVSTHPYGLDEMHAANNHGTCWVMQVACFARFTGNMKLMNFCRDRYKKVLLPEQMAKDGSFPKEMARTKPYGYALFNLDAMTIICQILSTAEDDLYNYQTPDGKSIKKGIEFMFPYMKDKTKWPLPPDVMYWDQWPVAQPALLFGAARFGNNNWFNQWSRLDHFPEVEEVIRNLPVRNPLIWL</sequence>
<dbReference type="Gene3D" id="1.50.10.100">
    <property type="entry name" value="Chondroitin AC/alginate lyase"/>
    <property type="match status" value="1"/>
</dbReference>
<dbReference type="InterPro" id="IPR008397">
    <property type="entry name" value="Alginate_lyase_dom"/>
</dbReference>
<feature type="signal peptide" evidence="3">
    <location>
        <begin position="1"/>
        <end position="24"/>
    </location>
</feature>
<keyword evidence="1 3" id="KW-0732">Signal</keyword>
<dbReference type="EMBL" id="CP042434">
    <property type="protein sequence ID" value="QEC74197.1"/>
    <property type="molecule type" value="Genomic_DNA"/>
</dbReference>
<dbReference type="GO" id="GO:0016829">
    <property type="term" value="F:lyase activity"/>
    <property type="evidence" value="ECO:0007669"/>
    <property type="project" value="UniProtKB-KW"/>
</dbReference>
<gene>
    <name evidence="5" type="ORF">FSB73_05535</name>
</gene>
<dbReference type="GO" id="GO:0042597">
    <property type="term" value="C:periplasmic space"/>
    <property type="evidence" value="ECO:0007669"/>
    <property type="project" value="InterPro"/>
</dbReference>
<feature type="chain" id="PRO_5022663376" evidence="3">
    <location>
        <begin position="25"/>
        <end position="396"/>
    </location>
</feature>
<evidence type="ECO:0000313" key="5">
    <source>
        <dbReference type="EMBL" id="QEC74197.1"/>
    </source>
</evidence>
<proteinExistence type="predicted"/>
<dbReference type="OrthoDB" id="7210452at2"/>
<organism evidence="5 6">
    <name type="scientific">Arachidicoccus ginsenosidivorans</name>
    <dbReference type="NCBI Taxonomy" id="496057"/>
    <lineage>
        <taxon>Bacteria</taxon>
        <taxon>Pseudomonadati</taxon>
        <taxon>Bacteroidota</taxon>
        <taxon>Chitinophagia</taxon>
        <taxon>Chitinophagales</taxon>
        <taxon>Chitinophagaceae</taxon>
        <taxon>Arachidicoccus</taxon>
    </lineage>
</organism>
<dbReference type="Pfam" id="PF05426">
    <property type="entry name" value="Alginate_lyase"/>
    <property type="match status" value="1"/>
</dbReference>
<dbReference type="InterPro" id="IPR008929">
    <property type="entry name" value="Chondroitin_lyas"/>
</dbReference>
<name>A0A5B8VRH9_9BACT</name>
<keyword evidence="6" id="KW-1185">Reference proteome</keyword>
<keyword evidence="2 5" id="KW-0456">Lyase</keyword>
<reference evidence="5 6" key="1">
    <citation type="journal article" date="2017" name="Int. J. Syst. Evol. Microbiol.">
        <title>Arachidicoccus ginsenosidivorans sp. nov., with ginsenoside-converting activity isolated from ginseng cultivating soil.</title>
        <authorList>
            <person name="Siddiqi M.Z."/>
            <person name="Aslam Z."/>
            <person name="Im W.T."/>
        </authorList>
    </citation>
    <scope>NUCLEOTIDE SEQUENCE [LARGE SCALE GENOMIC DNA]</scope>
    <source>
        <strain evidence="5 6">Gsoil 809</strain>
    </source>
</reference>
<dbReference type="AlphaFoldDB" id="A0A5B8VRH9"/>
<dbReference type="KEGG" id="agi:FSB73_05535"/>
<evidence type="ECO:0000256" key="3">
    <source>
        <dbReference type="SAM" id="SignalP"/>
    </source>
</evidence>
<evidence type="ECO:0000256" key="1">
    <source>
        <dbReference type="ARBA" id="ARBA00022729"/>
    </source>
</evidence>